<organism evidence="13 14">
    <name type="scientific">Aspergillus sydowii CBS 593.65</name>
    <dbReference type="NCBI Taxonomy" id="1036612"/>
    <lineage>
        <taxon>Eukaryota</taxon>
        <taxon>Fungi</taxon>
        <taxon>Dikarya</taxon>
        <taxon>Ascomycota</taxon>
        <taxon>Pezizomycotina</taxon>
        <taxon>Eurotiomycetes</taxon>
        <taxon>Eurotiomycetidae</taxon>
        <taxon>Eurotiales</taxon>
        <taxon>Aspergillaceae</taxon>
        <taxon>Aspergillus</taxon>
        <taxon>Aspergillus subgen. Nidulantes</taxon>
    </lineage>
</organism>
<keyword evidence="14" id="KW-1185">Reference proteome</keyword>
<feature type="region of interest" description="Disordered" evidence="11">
    <location>
        <begin position="165"/>
        <end position="184"/>
    </location>
</feature>
<dbReference type="PROSITE" id="PS00028">
    <property type="entry name" value="ZINC_FINGER_C2H2_1"/>
    <property type="match status" value="1"/>
</dbReference>
<dbReference type="GO" id="GO:0005634">
    <property type="term" value="C:nucleus"/>
    <property type="evidence" value="ECO:0007669"/>
    <property type="project" value="UniProtKB-SubCell"/>
</dbReference>
<protein>
    <recommendedName>
        <fullName evidence="12">C2H2-type domain-containing protein</fullName>
    </recommendedName>
</protein>
<dbReference type="GeneID" id="63761253"/>
<keyword evidence="7" id="KW-0238">DNA-binding</keyword>
<dbReference type="GO" id="GO:0008270">
    <property type="term" value="F:zinc ion binding"/>
    <property type="evidence" value="ECO:0007669"/>
    <property type="project" value="UniProtKB-KW"/>
</dbReference>
<evidence type="ECO:0000256" key="11">
    <source>
        <dbReference type="SAM" id="MobiDB-lite"/>
    </source>
</evidence>
<dbReference type="GO" id="GO:0003677">
    <property type="term" value="F:DNA binding"/>
    <property type="evidence" value="ECO:0007669"/>
    <property type="project" value="UniProtKB-KW"/>
</dbReference>
<evidence type="ECO:0000256" key="8">
    <source>
        <dbReference type="ARBA" id="ARBA00023163"/>
    </source>
</evidence>
<dbReference type="Gene3D" id="3.30.160.60">
    <property type="entry name" value="Classic Zinc Finger"/>
    <property type="match status" value="2"/>
</dbReference>
<comment type="similarity">
    <text evidence="2">Belongs to the krueppel C2H2-type zinc-finger protein family.</text>
</comment>
<dbReference type="OrthoDB" id="8922241at2759"/>
<sequence>MHETQFGSTNNTSRMRLVLTTRECNWEPAPHWLGTLALTGRDRPQLAGDWAGDSRGRWPLALFSENRTGQLQPRRRRQSEWGGTSRVEWDWNAEGGPPCVRATDTSEPRRWNWLSSCLSLGAHAILQLAFTCILNPSSPVHCVGPNGGPLPCQPRCRVINDHREIQREASGSKPETNRGNRSVSEGRWTDEAIAVPLHRRLLSRPILYCSERSRSAIPLALDPPDVSGALSGNHRFWHLGAGAGAGAESAEQFAFHFPPSQSSLSSAVAVAPAALPRDASANLATLALTPGMGTGLEVQQPLNARRPAAPPLPTFELPPPSFSNSAAAALKYPLHHPHLPPPTSSVGSIITAQTAHAADIPIATTATAAATTVTAPTLSAISSSPESTSYWAPQGTYSGSAGRQSWTPGLNSSYSNRDPFSPSFNPSLHRNPATSTPGADTIPPGYDMNQLPPFHQPMGTAAPAHPGLAPPMISAPPHPSVPSNDPYMSKSSSAPAYGAVQQLSSPPNAYQPYGGAPPQHPPPLAMHHAPPRVASNPPPPPQPQQPPHLNYQRQPWPSYSLPAMTGPVMSNVHSPGGQMSIMGPLQSGILPGFNSGHVASMQQMYGGHPPHPMHGGAGPTNDRPFKCDKCPQSFNRNHDLKRHSRIHLAVKPYPCHNCDKQFSRKDALKVFSLIPLNPDNVLT</sequence>
<feature type="region of interest" description="Disordered" evidence="11">
    <location>
        <begin position="395"/>
        <end position="556"/>
    </location>
</feature>
<evidence type="ECO:0000256" key="2">
    <source>
        <dbReference type="ARBA" id="ARBA00006991"/>
    </source>
</evidence>
<dbReference type="PROSITE" id="PS50157">
    <property type="entry name" value="ZINC_FINGER_C2H2_2"/>
    <property type="match status" value="1"/>
</dbReference>
<dbReference type="InterPro" id="IPR036236">
    <property type="entry name" value="Znf_C2H2_sf"/>
</dbReference>
<dbReference type="Pfam" id="PF00096">
    <property type="entry name" value="zf-C2H2"/>
    <property type="match status" value="1"/>
</dbReference>
<evidence type="ECO:0000256" key="7">
    <source>
        <dbReference type="ARBA" id="ARBA00023125"/>
    </source>
</evidence>
<dbReference type="SUPFAM" id="SSF57667">
    <property type="entry name" value="beta-beta-alpha zinc fingers"/>
    <property type="match status" value="1"/>
</dbReference>
<dbReference type="PANTHER" id="PTHR16515">
    <property type="entry name" value="PR DOMAIN ZINC FINGER PROTEIN"/>
    <property type="match status" value="1"/>
</dbReference>
<evidence type="ECO:0000256" key="4">
    <source>
        <dbReference type="ARBA" id="ARBA00022737"/>
    </source>
</evidence>
<keyword evidence="3" id="KW-0479">Metal-binding</keyword>
<keyword evidence="9" id="KW-0539">Nucleus</keyword>
<evidence type="ECO:0000256" key="5">
    <source>
        <dbReference type="ARBA" id="ARBA00022771"/>
    </source>
</evidence>
<accession>A0A1L9T9E2</accession>
<dbReference type="STRING" id="1036612.A0A1L9T9E2"/>
<feature type="domain" description="C2H2-type" evidence="12">
    <location>
        <begin position="625"/>
        <end position="652"/>
    </location>
</feature>
<dbReference type="AlphaFoldDB" id="A0A1L9T9E2"/>
<dbReference type="RefSeq" id="XP_040699840.1">
    <property type="nucleotide sequence ID" value="XM_040845180.1"/>
</dbReference>
<keyword evidence="5 10" id="KW-0863">Zinc-finger</keyword>
<gene>
    <name evidence="13" type="ORF">ASPSYDRAFT_34038</name>
</gene>
<dbReference type="InterPro" id="IPR050331">
    <property type="entry name" value="Zinc_finger"/>
</dbReference>
<name>A0A1L9T9E2_9EURO</name>
<dbReference type="PANTHER" id="PTHR16515:SF66">
    <property type="entry name" value="C2H2-TYPE DOMAIN-CONTAINING PROTEIN"/>
    <property type="match status" value="1"/>
</dbReference>
<dbReference type="GO" id="GO:0010468">
    <property type="term" value="P:regulation of gene expression"/>
    <property type="evidence" value="ECO:0007669"/>
    <property type="project" value="TreeGrafter"/>
</dbReference>
<keyword evidence="6" id="KW-0862">Zinc</keyword>
<evidence type="ECO:0000256" key="10">
    <source>
        <dbReference type="PROSITE-ProRule" id="PRU00042"/>
    </source>
</evidence>
<proteinExistence type="inferred from homology"/>
<reference evidence="14" key="1">
    <citation type="journal article" date="2017" name="Genome Biol.">
        <title>Comparative genomics reveals high biological diversity and specific adaptations in the industrially and medically important fungal genus Aspergillus.</title>
        <authorList>
            <person name="de Vries R.P."/>
            <person name="Riley R."/>
            <person name="Wiebenga A."/>
            <person name="Aguilar-Osorio G."/>
            <person name="Amillis S."/>
            <person name="Uchima C.A."/>
            <person name="Anderluh G."/>
            <person name="Asadollahi M."/>
            <person name="Askin M."/>
            <person name="Barry K."/>
            <person name="Battaglia E."/>
            <person name="Bayram O."/>
            <person name="Benocci T."/>
            <person name="Braus-Stromeyer S.A."/>
            <person name="Caldana C."/>
            <person name="Canovas D."/>
            <person name="Cerqueira G.C."/>
            <person name="Chen F."/>
            <person name="Chen W."/>
            <person name="Choi C."/>
            <person name="Clum A."/>
            <person name="Dos Santos R.A."/>
            <person name="Damasio A.R."/>
            <person name="Diallinas G."/>
            <person name="Emri T."/>
            <person name="Fekete E."/>
            <person name="Flipphi M."/>
            <person name="Freyberg S."/>
            <person name="Gallo A."/>
            <person name="Gournas C."/>
            <person name="Habgood R."/>
            <person name="Hainaut M."/>
            <person name="Harispe M.L."/>
            <person name="Henrissat B."/>
            <person name="Hilden K.S."/>
            <person name="Hope R."/>
            <person name="Hossain A."/>
            <person name="Karabika E."/>
            <person name="Karaffa L."/>
            <person name="Karanyi Z."/>
            <person name="Krasevec N."/>
            <person name="Kuo A."/>
            <person name="Kusch H."/>
            <person name="LaButti K."/>
            <person name="Lagendijk E.L."/>
            <person name="Lapidus A."/>
            <person name="Levasseur A."/>
            <person name="Lindquist E."/>
            <person name="Lipzen A."/>
            <person name="Logrieco A.F."/>
            <person name="MacCabe A."/>
            <person name="Maekelae M.R."/>
            <person name="Malavazi I."/>
            <person name="Melin P."/>
            <person name="Meyer V."/>
            <person name="Mielnichuk N."/>
            <person name="Miskei M."/>
            <person name="Molnar A.P."/>
            <person name="Mule G."/>
            <person name="Ngan C.Y."/>
            <person name="Orejas M."/>
            <person name="Orosz E."/>
            <person name="Ouedraogo J.P."/>
            <person name="Overkamp K.M."/>
            <person name="Park H.-S."/>
            <person name="Perrone G."/>
            <person name="Piumi F."/>
            <person name="Punt P.J."/>
            <person name="Ram A.F."/>
            <person name="Ramon A."/>
            <person name="Rauscher S."/>
            <person name="Record E."/>
            <person name="Riano-Pachon D.M."/>
            <person name="Robert V."/>
            <person name="Roehrig J."/>
            <person name="Ruller R."/>
            <person name="Salamov A."/>
            <person name="Salih N.S."/>
            <person name="Samson R.A."/>
            <person name="Sandor E."/>
            <person name="Sanguinetti M."/>
            <person name="Schuetze T."/>
            <person name="Sepcic K."/>
            <person name="Shelest E."/>
            <person name="Sherlock G."/>
            <person name="Sophianopoulou V."/>
            <person name="Squina F.M."/>
            <person name="Sun H."/>
            <person name="Susca A."/>
            <person name="Todd R.B."/>
            <person name="Tsang A."/>
            <person name="Unkles S.E."/>
            <person name="van de Wiele N."/>
            <person name="van Rossen-Uffink D."/>
            <person name="Oliveira J.V."/>
            <person name="Vesth T.C."/>
            <person name="Visser J."/>
            <person name="Yu J.-H."/>
            <person name="Zhou M."/>
            <person name="Andersen M.R."/>
            <person name="Archer D.B."/>
            <person name="Baker S.E."/>
            <person name="Benoit I."/>
            <person name="Brakhage A.A."/>
            <person name="Braus G.H."/>
            <person name="Fischer R."/>
            <person name="Frisvad J.C."/>
            <person name="Goldman G.H."/>
            <person name="Houbraken J."/>
            <person name="Oakley B."/>
            <person name="Pocsi I."/>
            <person name="Scazzocchio C."/>
            <person name="Seiboth B."/>
            <person name="vanKuyk P.A."/>
            <person name="Wortman J."/>
            <person name="Dyer P.S."/>
            <person name="Grigoriev I.V."/>
        </authorList>
    </citation>
    <scope>NUCLEOTIDE SEQUENCE [LARGE SCALE GENOMIC DNA]</scope>
    <source>
        <strain evidence="14">CBS 593.65</strain>
    </source>
</reference>
<dbReference type="EMBL" id="KV878591">
    <property type="protein sequence ID" value="OJJ56034.1"/>
    <property type="molecule type" value="Genomic_DNA"/>
</dbReference>
<dbReference type="SMART" id="SM00355">
    <property type="entry name" value="ZnF_C2H2"/>
    <property type="match status" value="1"/>
</dbReference>
<evidence type="ECO:0000256" key="6">
    <source>
        <dbReference type="ARBA" id="ARBA00022833"/>
    </source>
</evidence>
<feature type="compositionally biased region" description="Polar residues" evidence="11">
    <location>
        <begin position="173"/>
        <end position="183"/>
    </location>
</feature>
<keyword evidence="4" id="KW-0677">Repeat</keyword>
<feature type="compositionally biased region" description="Polar residues" evidence="11">
    <location>
        <begin position="395"/>
        <end position="438"/>
    </location>
</feature>
<keyword evidence="8" id="KW-0804">Transcription</keyword>
<evidence type="ECO:0000259" key="12">
    <source>
        <dbReference type="PROSITE" id="PS50157"/>
    </source>
</evidence>
<dbReference type="FunFam" id="3.30.160.60:FF:000188">
    <property type="entry name" value="Zinc finger protein 787"/>
    <property type="match status" value="1"/>
</dbReference>
<comment type="subcellular location">
    <subcellularLocation>
        <location evidence="1">Nucleus</location>
    </subcellularLocation>
</comment>
<dbReference type="VEuPathDB" id="FungiDB:ASPSYDRAFT_34038"/>
<evidence type="ECO:0000256" key="3">
    <source>
        <dbReference type="ARBA" id="ARBA00022723"/>
    </source>
</evidence>
<evidence type="ECO:0000313" key="14">
    <source>
        <dbReference type="Proteomes" id="UP000184356"/>
    </source>
</evidence>
<evidence type="ECO:0000256" key="1">
    <source>
        <dbReference type="ARBA" id="ARBA00004123"/>
    </source>
</evidence>
<dbReference type="Proteomes" id="UP000184356">
    <property type="component" value="Unassembled WGS sequence"/>
</dbReference>
<feature type="compositionally biased region" description="Pro residues" evidence="11">
    <location>
        <begin position="536"/>
        <end position="546"/>
    </location>
</feature>
<evidence type="ECO:0000256" key="9">
    <source>
        <dbReference type="ARBA" id="ARBA00023242"/>
    </source>
</evidence>
<dbReference type="InterPro" id="IPR013087">
    <property type="entry name" value="Znf_C2H2_type"/>
</dbReference>
<evidence type="ECO:0000313" key="13">
    <source>
        <dbReference type="EMBL" id="OJJ56034.1"/>
    </source>
</evidence>